<keyword evidence="9" id="KW-0233">DNA recombination</keyword>
<evidence type="ECO:0000256" key="12">
    <source>
        <dbReference type="ARBA" id="ARBA00069480"/>
    </source>
</evidence>
<dbReference type="Pfam" id="PF02463">
    <property type="entry name" value="SMC_N"/>
    <property type="match status" value="1"/>
</dbReference>
<keyword evidence="11" id="KW-0539">Nucleus</keyword>
<evidence type="ECO:0000256" key="14">
    <source>
        <dbReference type="SAM" id="MobiDB-lite"/>
    </source>
</evidence>
<keyword evidence="8 13" id="KW-0175">Coiled coil</keyword>
<evidence type="ECO:0000256" key="4">
    <source>
        <dbReference type="ARBA" id="ARBA00022454"/>
    </source>
</evidence>
<keyword evidence="6" id="KW-0227">DNA damage</keyword>
<comment type="subcellular location">
    <subcellularLocation>
        <location evidence="2">Chromosome</location>
    </subcellularLocation>
    <subcellularLocation>
        <location evidence="1">Nucleus</location>
    </subcellularLocation>
</comment>
<dbReference type="SUPFAM" id="SSF52540">
    <property type="entry name" value="P-loop containing nucleoside triphosphate hydrolases"/>
    <property type="match status" value="2"/>
</dbReference>
<protein>
    <recommendedName>
        <fullName evidence="12">Structural maintenance of chromosomes protein 6</fullName>
    </recommendedName>
</protein>
<dbReference type="PANTHER" id="PTHR19306">
    <property type="entry name" value="STRUCTURAL MAINTENANCE OF CHROMOSOMES 5,6 SMC5, SMC6"/>
    <property type="match status" value="1"/>
</dbReference>
<evidence type="ECO:0000256" key="3">
    <source>
        <dbReference type="ARBA" id="ARBA00006793"/>
    </source>
</evidence>
<evidence type="ECO:0000259" key="15">
    <source>
        <dbReference type="Pfam" id="PF02463"/>
    </source>
</evidence>
<feature type="coiled-coil region" evidence="13">
    <location>
        <begin position="320"/>
        <end position="347"/>
    </location>
</feature>
<dbReference type="GO" id="GO:0005524">
    <property type="term" value="F:ATP binding"/>
    <property type="evidence" value="ECO:0007669"/>
    <property type="project" value="UniProtKB-KW"/>
</dbReference>
<dbReference type="GO" id="GO:0000781">
    <property type="term" value="C:chromosome, telomeric region"/>
    <property type="evidence" value="ECO:0007669"/>
    <property type="project" value="UniProtKB-SubCell"/>
</dbReference>
<evidence type="ECO:0000256" key="7">
    <source>
        <dbReference type="ARBA" id="ARBA00022840"/>
    </source>
</evidence>
<dbReference type="InterPro" id="IPR027417">
    <property type="entry name" value="P-loop_NTPase"/>
</dbReference>
<dbReference type="GO" id="GO:0003697">
    <property type="term" value="F:single-stranded DNA binding"/>
    <property type="evidence" value="ECO:0007669"/>
    <property type="project" value="TreeGrafter"/>
</dbReference>
<comment type="similarity">
    <text evidence="3">Belongs to the SMC family. SMC6 subfamily.</text>
</comment>
<dbReference type="Proteomes" id="UP000694621">
    <property type="component" value="Unplaced"/>
</dbReference>
<evidence type="ECO:0000256" key="8">
    <source>
        <dbReference type="ARBA" id="ARBA00023054"/>
    </source>
</evidence>
<evidence type="ECO:0000256" key="11">
    <source>
        <dbReference type="ARBA" id="ARBA00023242"/>
    </source>
</evidence>
<reference evidence="16" key="1">
    <citation type="submission" date="2025-08" db="UniProtKB">
        <authorList>
            <consortium name="Ensembl"/>
        </authorList>
    </citation>
    <scope>IDENTIFICATION</scope>
</reference>
<evidence type="ECO:0000256" key="5">
    <source>
        <dbReference type="ARBA" id="ARBA00022741"/>
    </source>
</evidence>
<dbReference type="GO" id="GO:0005634">
    <property type="term" value="C:nucleus"/>
    <property type="evidence" value="ECO:0007669"/>
    <property type="project" value="UniProtKB-SubCell"/>
</dbReference>
<proteinExistence type="inferred from homology"/>
<evidence type="ECO:0000256" key="6">
    <source>
        <dbReference type="ARBA" id="ARBA00022763"/>
    </source>
</evidence>
<dbReference type="GO" id="GO:0000724">
    <property type="term" value="P:double-strand break repair via homologous recombination"/>
    <property type="evidence" value="ECO:0007669"/>
    <property type="project" value="TreeGrafter"/>
</dbReference>
<dbReference type="Gene3D" id="3.40.50.300">
    <property type="entry name" value="P-loop containing nucleotide triphosphate hydrolases"/>
    <property type="match status" value="2"/>
</dbReference>
<dbReference type="Ensembl" id="ENSAMXT00005061362.1">
    <property type="protein sequence ID" value="ENSAMXP00005056781.1"/>
    <property type="gene ID" value="ENSAMXG00005025180.1"/>
</dbReference>
<feature type="region of interest" description="Disordered" evidence="14">
    <location>
        <begin position="33"/>
        <end position="78"/>
    </location>
</feature>
<dbReference type="AlphaFoldDB" id="A0A8B9LUG0"/>
<dbReference type="InterPro" id="IPR003395">
    <property type="entry name" value="RecF/RecN/SMC_N"/>
</dbReference>
<evidence type="ECO:0000313" key="17">
    <source>
        <dbReference type="Proteomes" id="UP000694621"/>
    </source>
</evidence>
<feature type="domain" description="RecF/RecN/SMC N-terminal" evidence="15">
    <location>
        <begin position="85"/>
        <end position="1100"/>
    </location>
</feature>
<name>A0A8B9LUG0_ASTMX</name>
<feature type="coiled-coil region" evidence="13">
    <location>
        <begin position="718"/>
        <end position="885"/>
    </location>
</feature>
<dbReference type="GO" id="GO:0030915">
    <property type="term" value="C:Smc5-Smc6 complex"/>
    <property type="evidence" value="ECO:0007669"/>
    <property type="project" value="TreeGrafter"/>
</dbReference>
<feature type="compositionally biased region" description="Acidic residues" evidence="14">
    <location>
        <begin position="57"/>
        <end position="66"/>
    </location>
</feature>
<organism evidence="16 17">
    <name type="scientific">Astyanax mexicanus</name>
    <name type="common">Blind cave fish</name>
    <name type="synonym">Astyanax fasciatus mexicanus</name>
    <dbReference type="NCBI Taxonomy" id="7994"/>
    <lineage>
        <taxon>Eukaryota</taxon>
        <taxon>Metazoa</taxon>
        <taxon>Chordata</taxon>
        <taxon>Craniata</taxon>
        <taxon>Vertebrata</taxon>
        <taxon>Euteleostomi</taxon>
        <taxon>Actinopterygii</taxon>
        <taxon>Neopterygii</taxon>
        <taxon>Teleostei</taxon>
        <taxon>Ostariophysi</taxon>
        <taxon>Characiformes</taxon>
        <taxon>Characoidei</taxon>
        <taxon>Acestrorhamphidae</taxon>
        <taxon>Acestrorhamphinae</taxon>
        <taxon>Astyanax</taxon>
    </lineage>
</organism>
<dbReference type="GO" id="GO:0003684">
    <property type="term" value="F:damaged DNA binding"/>
    <property type="evidence" value="ECO:0007669"/>
    <property type="project" value="TreeGrafter"/>
</dbReference>
<evidence type="ECO:0000256" key="13">
    <source>
        <dbReference type="SAM" id="Coils"/>
    </source>
</evidence>
<dbReference type="GO" id="GO:0035861">
    <property type="term" value="C:site of double-strand break"/>
    <property type="evidence" value="ECO:0007669"/>
    <property type="project" value="TreeGrafter"/>
</dbReference>
<evidence type="ECO:0000313" key="16">
    <source>
        <dbReference type="Ensembl" id="ENSAMXP00005056781.1"/>
    </source>
</evidence>
<evidence type="ECO:0000256" key="1">
    <source>
        <dbReference type="ARBA" id="ARBA00004123"/>
    </source>
</evidence>
<dbReference type="FunFam" id="3.40.50.300:FF:000959">
    <property type="entry name" value="structural maintenance of chromosomes protein 6"/>
    <property type="match status" value="1"/>
</dbReference>
<evidence type="ECO:0000256" key="9">
    <source>
        <dbReference type="ARBA" id="ARBA00023172"/>
    </source>
</evidence>
<evidence type="ECO:0000256" key="10">
    <source>
        <dbReference type="ARBA" id="ARBA00023204"/>
    </source>
</evidence>
<sequence length="1115" mass="128730">MFMSGTDEFQASFHPRDRYLGHYRIQHISTMNKRKSNVQNVVKPNKTPRTEDTAYVQDEDEDEEEGGVQQEHSVSASSAGDIGVIESITLKNFMSHHLLGPFQFGPNVNFIVGNNGSGKSAILTALIVGLGGKATTTNRGASLKSFVKYGESSAEVTVKLRNRGSDSYKGEVYGDCISVEQRITSDGCRTCKIKNKAGHIISTKKEELTAILDHFNIQVDNPVSILNQEMSKQFLHSKSEADKYKFFMKATLLEQMKRDYIHIKQTKAVTRDQVERQEECLKDLRQLFLKKKEKYESLSALEKMKQSLEDLKKKMAWCLVREKEWQVQQLMDEIEKEKNNSVHEEKLLLCQTKVTLADKRVRDIQQKLGKVKEEDEGLAETGRKLKEDVKIKSKAQKSQEVVYFRAENKLKQLEKEQCLLQERIHKINNSVRRNHESEHSQRIKKMSALKKQLEKLESESTALNQEIKEKQQALFKGREEYDKLSMEEKNIQVSLETKLKRRNQLTASRSNRLRRFGDRMPELLEAVNRAHAQGRFIKKPVGPIGACISLKDPSLAVAVESCLRGFMKTFCCDNYKDEKVLQELMSSHFARGSRPQIMVCPFTDSVYNVQHRRVHHPEFPSVLDILLVDNPVIINCLIDMRSIECILVIKNTAVARRVMQGGRPPRNCREVFTADGDQVFTNRCYTPDQEVIVKYLGGDPEAEIRMVQSEVENHQAQLSRFQLHLSSVKQDIQSMEEKLRGVFMACKRNQETITRVKASITELENIEESQTEDISSLEEDAQENEQKIELERKNVEEAHAELEQHNKALLELDQKHKDVRNKREKLADETEQLKEDQVKAEAECSKLEQTLKILEKKLKGHQDNIQSMRVELAAKELEKEDFEEKAKEICPISQIPDRSAKSIDTEITRLREKISSQESTHGNQEQVIREYAEAHGNYKNKSSQLRDLKRFIDRLDNIMTDRQARYKTLRRSLSVRCKLYFNNFLIKLHCCGSMMFDHNNETLSISVKPPGQEKDNINDMRSLSGGERSFSTVCFILSLWEITESPFRCLDEFDVYMDMHNRRISLDLLLELSERQHLRQFIFITPQTTSSLPSSSHIKIHQLQDPERESEEALP</sequence>
<feature type="coiled-coil region" evidence="13">
    <location>
        <begin position="396"/>
        <end position="473"/>
    </location>
</feature>
<keyword evidence="7" id="KW-0067">ATP-binding</keyword>
<keyword evidence="10" id="KW-0234">DNA repair</keyword>
<evidence type="ECO:0000256" key="2">
    <source>
        <dbReference type="ARBA" id="ARBA00004286"/>
    </source>
</evidence>
<feature type="region of interest" description="Disordered" evidence="14">
    <location>
        <begin position="1089"/>
        <end position="1115"/>
    </location>
</feature>
<keyword evidence="4" id="KW-0158">Chromosome</keyword>
<accession>A0A8B9LUG0</accession>
<dbReference type="PANTHER" id="PTHR19306:SF8">
    <property type="entry name" value="STRUCTURAL MAINTENANCE OF CHROMOSOMES PROTEIN 6 ISOFORM X4"/>
    <property type="match status" value="1"/>
</dbReference>
<dbReference type="GO" id="GO:0016887">
    <property type="term" value="F:ATP hydrolysis activity"/>
    <property type="evidence" value="ECO:0007669"/>
    <property type="project" value="InterPro"/>
</dbReference>
<feature type="compositionally biased region" description="Polar residues" evidence="14">
    <location>
        <begin position="33"/>
        <end position="42"/>
    </location>
</feature>
<keyword evidence="5" id="KW-0547">Nucleotide-binding</keyword>